<feature type="compositionally biased region" description="Basic and acidic residues" evidence="12">
    <location>
        <begin position="1"/>
        <end position="25"/>
    </location>
</feature>
<evidence type="ECO:0000256" key="12">
    <source>
        <dbReference type="SAM" id="MobiDB-lite"/>
    </source>
</evidence>
<evidence type="ECO:0000313" key="14">
    <source>
        <dbReference type="EMBL" id="GMT15867.1"/>
    </source>
</evidence>
<evidence type="ECO:0000256" key="6">
    <source>
        <dbReference type="ARBA" id="ARBA00022989"/>
    </source>
</evidence>
<feature type="non-terminal residue" evidence="14">
    <location>
        <position position="1"/>
    </location>
</feature>
<evidence type="ECO:0000256" key="11">
    <source>
        <dbReference type="ARBA" id="ARBA00046593"/>
    </source>
</evidence>
<comment type="subunit">
    <text evidence="11">Interacts with BRI3BP. Interacts with MGAT1 and IFITM3.</text>
</comment>
<feature type="transmembrane region" description="Helical" evidence="13">
    <location>
        <begin position="166"/>
        <end position="185"/>
    </location>
</feature>
<organism evidence="14 15">
    <name type="scientific">Pristionchus fissidentatus</name>
    <dbReference type="NCBI Taxonomy" id="1538716"/>
    <lineage>
        <taxon>Eukaryota</taxon>
        <taxon>Metazoa</taxon>
        <taxon>Ecdysozoa</taxon>
        <taxon>Nematoda</taxon>
        <taxon>Chromadorea</taxon>
        <taxon>Rhabditida</taxon>
        <taxon>Rhabditina</taxon>
        <taxon>Diplogasteromorpha</taxon>
        <taxon>Diplogasteroidea</taxon>
        <taxon>Neodiplogasteridae</taxon>
        <taxon>Pristionchus</taxon>
    </lineage>
</organism>
<evidence type="ECO:0000256" key="3">
    <source>
        <dbReference type="ARBA" id="ARBA00008090"/>
    </source>
</evidence>
<dbReference type="PANTHER" id="PTHR13551:SF1">
    <property type="entry name" value="MEMBRANE PROTEIN BRI3"/>
    <property type="match status" value="1"/>
</dbReference>
<evidence type="ECO:0000256" key="13">
    <source>
        <dbReference type="SAM" id="Phobius"/>
    </source>
</evidence>
<keyword evidence="4" id="KW-0963">Cytoplasm</keyword>
<evidence type="ECO:0000256" key="5">
    <source>
        <dbReference type="ARBA" id="ARBA00022692"/>
    </source>
</evidence>
<dbReference type="GO" id="GO:0005765">
    <property type="term" value="C:lysosomal membrane"/>
    <property type="evidence" value="ECO:0007669"/>
    <property type="project" value="UniProtKB-SubCell"/>
</dbReference>
<feature type="region of interest" description="Disordered" evidence="12">
    <location>
        <begin position="1"/>
        <end position="119"/>
    </location>
</feature>
<sequence length="203" mass="21789">SGSERDEGGMEKVPLHDSSMMDHRLTAPAPSAPPVEHMAALQQSASADSSNSFKSAPLYPAMPAEDQASSSHHQSFSSMPPPPAYDDAMSMPQQAPMAPSGWSAAQQNGASGFPPMPMPTQLPQPPIEQAQTQQHVQPATTIVVTSGGPRCDHCNGFLEMHRDTSMLIFIILCLVFCCPIGIFMLCCVPCTNQRRCQTCHRPG</sequence>
<evidence type="ECO:0000256" key="7">
    <source>
        <dbReference type="ARBA" id="ARBA00023136"/>
    </source>
</evidence>
<comment type="similarity">
    <text evidence="3">Belongs to the BRI3 family.</text>
</comment>
<keyword evidence="15" id="KW-1185">Reference proteome</keyword>
<evidence type="ECO:0000256" key="9">
    <source>
        <dbReference type="ARBA" id="ARBA00035284"/>
    </source>
</evidence>
<feature type="compositionally biased region" description="Low complexity" evidence="12">
    <location>
        <begin position="69"/>
        <end position="78"/>
    </location>
</feature>
<evidence type="ECO:0000313" key="15">
    <source>
        <dbReference type="Proteomes" id="UP001432322"/>
    </source>
</evidence>
<evidence type="ECO:0000256" key="1">
    <source>
        <dbReference type="ARBA" id="ARBA00004155"/>
    </source>
</evidence>
<protein>
    <recommendedName>
        <fullName evidence="9">Membrane protein BRI3</fullName>
    </recommendedName>
    <alternativeName>
        <fullName evidence="10">Brain protein I3</fullName>
    </alternativeName>
</protein>
<dbReference type="EMBL" id="BTSY01000002">
    <property type="protein sequence ID" value="GMT15867.1"/>
    <property type="molecule type" value="Genomic_DNA"/>
</dbReference>
<dbReference type="Proteomes" id="UP001432322">
    <property type="component" value="Unassembled WGS sequence"/>
</dbReference>
<name>A0AAV5VCF1_9BILA</name>
<keyword evidence="7 13" id="KW-0472">Membrane</keyword>
<evidence type="ECO:0000256" key="10">
    <source>
        <dbReference type="ARBA" id="ARBA00035449"/>
    </source>
</evidence>
<comment type="caution">
    <text evidence="14">The sequence shown here is derived from an EMBL/GenBank/DDBJ whole genome shotgun (WGS) entry which is preliminary data.</text>
</comment>
<gene>
    <name evidence="14" type="ORF">PFISCL1PPCAC_7164</name>
</gene>
<dbReference type="AlphaFoldDB" id="A0AAV5VCF1"/>
<evidence type="ECO:0000256" key="4">
    <source>
        <dbReference type="ARBA" id="ARBA00022490"/>
    </source>
</evidence>
<evidence type="ECO:0000256" key="8">
    <source>
        <dbReference type="ARBA" id="ARBA00023228"/>
    </source>
</evidence>
<evidence type="ECO:0000256" key="2">
    <source>
        <dbReference type="ARBA" id="ARBA00004556"/>
    </source>
</evidence>
<accession>A0AAV5VCF1</accession>
<dbReference type="InterPro" id="IPR019317">
    <property type="entry name" value="BRI3"/>
</dbReference>
<dbReference type="GO" id="GO:0048471">
    <property type="term" value="C:perinuclear region of cytoplasm"/>
    <property type="evidence" value="ECO:0007669"/>
    <property type="project" value="UniProtKB-SubCell"/>
</dbReference>
<reference evidence="14" key="1">
    <citation type="submission" date="2023-10" db="EMBL/GenBank/DDBJ databases">
        <title>Genome assembly of Pristionchus species.</title>
        <authorList>
            <person name="Yoshida K."/>
            <person name="Sommer R.J."/>
        </authorList>
    </citation>
    <scope>NUCLEOTIDE SEQUENCE</scope>
    <source>
        <strain evidence="14">RS5133</strain>
    </source>
</reference>
<comment type="subcellular location">
    <subcellularLocation>
        <location evidence="2">Cytoplasm</location>
        <location evidence="2">Perinuclear region</location>
    </subcellularLocation>
    <subcellularLocation>
        <location evidence="1">Lysosome membrane</location>
        <topology evidence="1">Multi-pass membrane protein</topology>
    </subcellularLocation>
</comment>
<keyword evidence="5 13" id="KW-0812">Transmembrane</keyword>
<keyword evidence="8" id="KW-0458">Lysosome</keyword>
<dbReference type="PANTHER" id="PTHR13551">
    <property type="entry name" value="BRAIN PROTEIN I3"/>
    <property type="match status" value="1"/>
</dbReference>
<proteinExistence type="inferred from homology"/>
<feature type="compositionally biased region" description="Low complexity" evidence="12">
    <location>
        <begin position="39"/>
        <end position="56"/>
    </location>
</feature>
<keyword evidence="6 13" id="KW-1133">Transmembrane helix</keyword>